<dbReference type="AlphaFoldDB" id="A0A8H7ZL58"/>
<proteinExistence type="predicted"/>
<evidence type="ECO:0000313" key="3">
    <source>
        <dbReference type="Proteomes" id="UP000673691"/>
    </source>
</evidence>
<feature type="compositionally biased region" description="Low complexity" evidence="1">
    <location>
        <begin position="56"/>
        <end position="71"/>
    </location>
</feature>
<feature type="region of interest" description="Disordered" evidence="1">
    <location>
        <begin position="1"/>
        <end position="29"/>
    </location>
</feature>
<comment type="caution">
    <text evidence="2">The sequence shown here is derived from an EMBL/GenBank/DDBJ whole genome shotgun (WGS) entry which is preliminary data.</text>
</comment>
<sequence length="214" mass="23281">MRGRSNTGRERRDGPVAPGEPPCCPGPVGRRVRLSGRLTLTARSFCATILFVSQAARSPPGGRPASRPCGRTTEMAPAQAPPEESSSAQIVPSPRCTSPGADPPQRPRTDPPAAPQPEGDPLSSRMVKRMLEEGEREVEQFMKGYLSAPKLRQLTAMDDLKDVRYLEMTVDTSSMSLNNFGEMVPSLEQLKLNNSMIRSLRCVLQISPSPNDIP</sequence>
<keyword evidence="3" id="KW-1185">Reference proteome</keyword>
<reference evidence="2 3" key="1">
    <citation type="journal article" name="Sci. Rep.">
        <title>Genome-scale phylogenetic analyses confirm Olpidium as the closest living zoosporic fungus to the non-flagellated, terrestrial fungi.</title>
        <authorList>
            <person name="Chang Y."/>
            <person name="Rochon D."/>
            <person name="Sekimoto S."/>
            <person name="Wang Y."/>
            <person name="Chovatia M."/>
            <person name="Sandor L."/>
            <person name="Salamov A."/>
            <person name="Grigoriev I.V."/>
            <person name="Stajich J.E."/>
            <person name="Spatafora J.W."/>
        </authorList>
    </citation>
    <scope>NUCLEOTIDE SEQUENCE [LARGE SCALE GENOMIC DNA]</scope>
    <source>
        <strain evidence="2">S191</strain>
    </source>
</reference>
<dbReference type="PANTHER" id="PTHR22708">
    <property type="entry name" value="LEUCINE-RICH REPEAT-CONTAINING PROTEIN 56"/>
    <property type="match status" value="1"/>
</dbReference>
<gene>
    <name evidence="2" type="ORF">BJ554DRAFT_4796</name>
</gene>
<name>A0A8H7ZL58_9FUNG</name>
<dbReference type="OrthoDB" id="676979at2759"/>
<dbReference type="PANTHER" id="PTHR22708:SF0">
    <property type="entry name" value="LEUCINE-RICH REPEAT-CONTAINING PROTEIN 56"/>
    <property type="match status" value="1"/>
</dbReference>
<dbReference type="EMBL" id="JAEFCI010012933">
    <property type="protein sequence ID" value="KAG5455698.1"/>
    <property type="molecule type" value="Genomic_DNA"/>
</dbReference>
<protein>
    <submittedName>
        <fullName evidence="2">Uncharacterized protein</fullName>
    </submittedName>
</protein>
<dbReference type="InterPro" id="IPR040091">
    <property type="entry name" value="LRRC56"/>
</dbReference>
<evidence type="ECO:0000313" key="2">
    <source>
        <dbReference type="EMBL" id="KAG5455698.1"/>
    </source>
</evidence>
<evidence type="ECO:0000256" key="1">
    <source>
        <dbReference type="SAM" id="MobiDB-lite"/>
    </source>
</evidence>
<feature type="compositionally biased region" description="Pro residues" evidence="1">
    <location>
        <begin position="101"/>
        <end position="115"/>
    </location>
</feature>
<feature type="region of interest" description="Disordered" evidence="1">
    <location>
        <begin position="56"/>
        <end position="123"/>
    </location>
</feature>
<accession>A0A8H7ZL58</accession>
<organism evidence="2 3">
    <name type="scientific">Olpidium bornovanus</name>
    <dbReference type="NCBI Taxonomy" id="278681"/>
    <lineage>
        <taxon>Eukaryota</taxon>
        <taxon>Fungi</taxon>
        <taxon>Fungi incertae sedis</taxon>
        <taxon>Olpidiomycota</taxon>
        <taxon>Olpidiomycotina</taxon>
        <taxon>Olpidiomycetes</taxon>
        <taxon>Olpidiales</taxon>
        <taxon>Olpidiaceae</taxon>
        <taxon>Olpidium</taxon>
    </lineage>
</organism>
<dbReference type="Proteomes" id="UP000673691">
    <property type="component" value="Unassembled WGS sequence"/>
</dbReference>